<accession>A0A2H3D181</accession>
<dbReference type="InParanoid" id="A0A2H3D181"/>
<evidence type="ECO:0000313" key="1">
    <source>
        <dbReference type="EMBL" id="PBK84538.1"/>
    </source>
</evidence>
<dbReference type="STRING" id="47427.A0A2H3D181"/>
<name>A0A2H3D181_ARMGA</name>
<feature type="non-terminal residue" evidence="1">
    <location>
        <position position="95"/>
    </location>
</feature>
<keyword evidence="2" id="KW-1185">Reference proteome</keyword>
<reference evidence="2" key="1">
    <citation type="journal article" date="2017" name="Nat. Ecol. Evol.">
        <title>Genome expansion and lineage-specific genetic innovations in the forest pathogenic fungi Armillaria.</title>
        <authorList>
            <person name="Sipos G."/>
            <person name="Prasanna A.N."/>
            <person name="Walter M.C."/>
            <person name="O'Connor E."/>
            <person name="Balint B."/>
            <person name="Krizsan K."/>
            <person name="Kiss B."/>
            <person name="Hess J."/>
            <person name="Varga T."/>
            <person name="Slot J."/>
            <person name="Riley R."/>
            <person name="Boka B."/>
            <person name="Rigling D."/>
            <person name="Barry K."/>
            <person name="Lee J."/>
            <person name="Mihaltcheva S."/>
            <person name="LaButti K."/>
            <person name="Lipzen A."/>
            <person name="Waldron R."/>
            <person name="Moloney N.M."/>
            <person name="Sperisen C."/>
            <person name="Kredics L."/>
            <person name="Vagvoelgyi C."/>
            <person name="Patrignani A."/>
            <person name="Fitzpatrick D."/>
            <person name="Nagy I."/>
            <person name="Doyle S."/>
            <person name="Anderson J.B."/>
            <person name="Grigoriev I.V."/>
            <person name="Gueldener U."/>
            <person name="Muensterkoetter M."/>
            <person name="Nagy L.G."/>
        </authorList>
    </citation>
    <scope>NUCLEOTIDE SEQUENCE [LARGE SCALE GENOMIC DNA]</scope>
    <source>
        <strain evidence="2">Ar21-2</strain>
    </source>
</reference>
<dbReference type="OMA" id="RINGWPI"/>
<sequence>MNYISYEMDIVTRHHVRINGWPIGIKFESLSNLKNLQDLRRLQDALKMTACKWVSMSQKQIDKHAQELKCHKAAGEVIKKKQQECSDAGTAKAKG</sequence>
<dbReference type="AlphaFoldDB" id="A0A2H3D181"/>
<gene>
    <name evidence="1" type="ORF">ARMGADRAFT_890110</name>
</gene>
<organism evidence="1 2">
    <name type="scientific">Armillaria gallica</name>
    <name type="common">Bulbous honey fungus</name>
    <name type="synonym">Armillaria bulbosa</name>
    <dbReference type="NCBI Taxonomy" id="47427"/>
    <lineage>
        <taxon>Eukaryota</taxon>
        <taxon>Fungi</taxon>
        <taxon>Dikarya</taxon>
        <taxon>Basidiomycota</taxon>
        <taxon>Agaricomycotina</taxon>
        <taxon>Agaricomycetes</taxon>
        <taxon>Agaricomycetidae</taxon>
        <taxon>Agaricales</taxon>
        <taxon>Marasmiineae</taxon>
        <taxon>Physalacriaceae</taxon>
        <taxon>Armillaria</taxon>
    </lineage>
</organism>
<dbReference type="OrthoDB" id="3253416at2759"/>
<protein>
    <submittedName>
        <fullName evidence="1">Uncharacterized protein</fullName>
    </submittedName>
</protein>
<dbReference type="Proteomes" id="UP000217790">
    <property type="component" value="Unassembled WGS sequence"/>
</dbReference>
<dbReference type="EMBL" id="KZ293697">
    <property type="protein sequence ID" value="PBK84538.1"/>
    <property type="molecule type" value="Genomic_DNA"/>
</dbReference>
<evidence type="ECO:0000313" key="2">
    <source>
        <dbReference type="Proteomes" id="UP000217790"/>
    </source>
</evidence>
<proteinExistence type="predicted"/>